<organism evidence="2 3">
    <name type="scientific">Saccharopolyspora phatthalungensis</name>
    <dbReference type="NCBI Taxonomy" id="664693"/>
    <lineage>
        <taxon>Bacteria</taxon>
        <taxon>Bacillati</taxon>
        <taxon>Actinomycetota</taxon>
        <taxon>Actinomycetes</taxon>
        <taxon>Pseudonocardiales</taxon>
        <taxon>Pseudonocardiaceae</taxon>
        <taxon>Saccharopolyspora</taxon>
    </lineage>
</organism>
<proteinExistence type="predicted"/>
<dbReference type="EMBL" id="JACHIW010000001">
    <property type="protein sequence ID" value="MBB5153628.1"/>
    <property type="molecule type" value="Genomic_DNA"/>
</dbReference>
<accession>A0A840Q4G5</accession>
<protein>
    <recommendedName>
        <fullName evidence="1">DUF6875 domain-containing protein</fullName>
    </recommendedName>
</protein>
<gene>
    <name evidence="2" type="ORF">BJ970_001162</name>
</gene>
<keyword evidence="3" id="KW-1185">Reference proteome</keyword>
<dbReference type="AlphaFoldDB" id="A0A840Q4G5"/>
<dbReference type="RefSeq" id="WP_184724685.1">
    <property type="nucleotide sequence ID" value="NZ_JACHIW010000001.1"/>
</dbReference>
<feature type="domain" description="DUF6875" evidence="1">
    <location>
        <begin position="10"/>
        <end position="179"/>
    </location>
</feature>
<dbReference type="InterPro" id="IPR049240">
    <property type="entry name" value="DUF6875"/>
</dbReference>
<comment type="caution">
    <text evidence="2">The sequence shown here is derived from an EMBL/GenBank/DDBJ whole genome shotgun (WGS) entry which is preliminary data.</text>
</comment>
<evidence type="ECO:0000259" key="1">
    <source>
        <dbReference type="Pfam" id="PF21780"/>
    </source>
</evidence>
<dbReference type="Proteomes" id="UP000584374">
    <property type="component" value="Unassembled WGS sequence"/>
</dbReference>
<name>A0A840Q4G5_9PSEU</name>
<evidence type="ECO:0000313" key="2">
    <source>
        <dbReference type="EMBL" id="MBB5153628.1"/>
    </source>
</evidence>
<reference evidence="2 3" key="1">
    <citation type="submission" date="2020-08" db="EMBL/GenBank/DDBJ databases">
        <title>Sequencing the genomes of 1000 actinobacteria strains.</title>
        <authorList>
            <person name="Klenk H.-P."/>
        </authorList>
    </citation>
    <scope>NUCLEOTIDE SEQUENCE [LARGE SCALE GENOMIC DNA]</scope>
    <source>
        <strain evidence="2 3">DSM 45584</strain>
    </source>
</reference>
<sequence>MSDDRLALARRWVREYTPNPHPDLGRDGVVCPYMVRALRRNYVRMESFDAARDDEELVALARRLLDDSLRRAKTMGPDRTYLVSLIVPHGKPEDELKALVGRAHAVLKPDFVQSGYMAGDFWPDHETVGLHSDTFRPFTSPVPILGMRPIVPADLLFFVKHEPTPQDRLRYLRYFQTLFSGRLNEYWQAELDRELDRAERDAQATRSTR</sequence>
<dbReference type="Pfam" id="PF21780">
    <property type="entry name" value="DUF6875"/>
    <property type="match status" value="1"/>
</dbReference>
<evidence type="ECO:0000313" key="3">
    <source>
        <dbReference type="Proteomes" id="UP000584374"/>
    </source>
</evidence>